<evidence type="ECO:0000313" key="2">
    <source>
        <dbReference type="EMBL" id="MFC3880130.1"/>
    </source>
</evidence>
<comment type="caution">
    <text evidence="2">The sequence shown here is derived from an EMBL/GenBank/DDBJ whole genome shotgun (WGS) entry which is preliminary data.</text>
</comment>
<dbReference type="RefSeq" id="WP_377905211.1">
    <property type="nucleotide sequence ID" value="NZ_JBHRZS010000006.1"/>
</dbReference>
<keyword evidence="1" id="KW-0472">Membrane</keyword>
<dbReference type="Proteomes" id="UP001595805">
    <property type="component" value="Unassembled WGS sequence"/>
</dbReference>
<evidence type="ECO:0000313" key="3">
    <source>
        <dbReference type="Proteomes" id="UP001595805"/>
    </source>
</evidence>
<dbReference type="InterPro" id="IPR046525">
    <property type="entry name" value="DUF6702"/>
</dbReference>
<accession>A0ABV8AR09</accession>
<feature type="transmembrane region" description="Helical" evidence="1">
    <location>
        <begin position="6"/>
        <end position="26"/>
    </location>
</feature>
<dbReference type="Pfam" id="PF20420">
    <property type="entry name" value="DUF6702"/>
    <property type="match status" value="1"/>
</dbReference>
<reference evidence="3" key="1">
    <citation type="journal article" date="2019" name="Int. J. Syst. Evol. Microbiol.">
        <title>The Global Catalogue of Microorganisms (GCM) 10K type strain sequencing project: providing services to taxonomists for standard genome sequencing and annotation.</title>
        <authorList>
            <consortium name="The Broad Institute Genomics Platform"/>
            <consortium name="The Broad Institute Genome Sequencing Center for Infectious Disease"/>
            <person name="Wu L."/>
            <person name="Ma J."/>
        </authorList>
    </citation>
    <scope>NUCLEOTIDE SEQUENCE [LARGE SCALE GENOMIC DNA]</scope>
    <source>
        <strain evidence="3">CCUG 60523</strain>
    </source>
</reference>
<evidence type="ECO:0000256" key="1">
    <source>
        <dbReference type="SAM" id="Phobius"/>
    </source>
</evidence>
<keyword evidence="1" id="KW-1133">Transmembrane helix</keyword>
<name>A0ABV8AR09_9BACT</name>
<keyword evidence="1" id="KW-0812">Transmembrane</keyword>
<sequence>MLQNYIVLIIWGWMGWAVHPFFISLTEIRQNTESGRLEIAQKIFWDDLEVELNDLLGESVDILNPKDKTKLNKQFKDYLLAQNQLRIDGKNLPLEYLGYEIDDDAVWFYIQSEPLSPLTVLEVKNTVLLKNFSTQQNIVHVYFPGYSTPRSLLLGKGEESGLVKKE</sequence>
<proteinExistence type="predicted"/>
<gene>
    <name evidence="2" type="ORF">ACFOSV_08080</name>
</gene>
<keyword evidence="3" id="KW-1185">Reference proteome</keyword>
<protein>
    <submittedName>
        <fullName evidence="2">DUF6702 family protein</fullName>
    </submittedName>
</protein>
<dbReference type="EMBL" id="JBHRZS010000006">
    <property type="protein sequence ID" value="MFC3880130.1"/>
    <property type="molecule type" value="Genomic_DNA"/>
</dbReference>
<organism evidence="2 3">
    <name type="scientific">Algoriphagus namhaensis</name>
    <dbReference type="NCBI Taxonomy" id="915353"/>
    <lineage>
        <taxon>Bacteria</taxon>
        <taxon>Pseudomonadati</taxon>
        <taxon>Bacteroidota</taxon>
        <taxon>Cytophagia</taxon>
        <taxon>Cytophagales</taxon>
        <taxon>Cyclobacteriaceae</taxon>
        <taxon>Algoriphagus</taxon>
    </lineage>
</organism>